<dbReference type="Gene3D" id="1.10.238.10">
    <property type="entry name" value="EF-hand"/>
    <property type="match status" value="1"/>
</dbReference>
<reference evidence="3" key="1">
    <citation type="submission" date="2021-03" db="EMBL/GenBank/DDBJ databases">
        <authorList>
            <person name="Tagirdzhanova G."/>
        </authorList>
    </citation>
    <scope>NUCLEOTIDE SEQUENCE</scope>
</reference>
<evidence type="ECO:0000313" key="3">
    <source>
        <dbReference type="EMBL" id="CAF9926006.1"/>
    </source>
</evidence>
<dbReference type="AlphaFoldDB" id="A0A8H3FHE1"/>
<comment type="caution">
    <text evidence="3">The sequence shown here is derived from an EMBL/GenBank/DDBJ whole genome shotgun (WGS) entry which is preliminary data.</text>
</comment>
<accession>A0A8H3FHE1</accession>
<proteinExistence type="predicted"/>
<evidence type="ECO:0000313" key="4">
    <source>
        <dbReference type="Proteomes" id="UP000664169"/>
    </source>
</evidence>
<keyword evidence="4" id="KW-1185">Reference proteome</keyword>
<dbReference type="Proteomes" id="UP000664169">
    <property type="component" value="Unassembled WGS sequence"/>
</dbReference>
<evidence type="ECO:0000259" key="2">
    <source>
        <dbReference type="PROSITE" id="PS50222"/>
    </source>
</evidence>
<dbReference type="SUPFAM" id="SSF47473">
    <property type="entry name" value="EF-hand"/>
    <property type="match status" value="1"/>
</dbReference>
<dbReference type="InterPro" id="IPR011992">
    <property type="entry name" value="EF-hand-dom_pair"/>
</dbReference>
<feature type="domain" description="EF-hand" evidence="2">
    <location>
        <begin position="77"/>
        <end position="112"/>
    </location>
</feature>
<dbReference type="OrthoDB" id="26525at2759"/>
<protein>
    <recommendedName>
        <fullName evidence="2">EF-hand domain-containing protein</fullName>
    </recommendedName>
</protein>
<dbReference type="InterPro" id="IPR002048">
    <property type="entry name" value="EF_hand_dom"/>
</dbReference>
<evidence type="ECO:0000256" key="1">
    <source>
        <dbReference type="SAM" id="MobiDB-lite"/>
    </source>
</evidence>
<dbReference type="EMBL" id="CAJPDQ010000024">
    <property type="protein sequence ID" value="CAF9926006.1"/>
    <property type="molecule type" value="Genomic_DNA"/>
</dbReference>
<organism evidence="3 4">
    <name type="scientific">Gomphillus americanus</name>
    <dbReference type="NCBI Taxonomy" id="1940652"/>
    <lineage>
        <taxon>Eukaryota</taxon>
        <taxon>Fungi</taxon>
        <taxon>Dikarya</taxon>
        <taxon>Ascomycota</taxon>
        <taxon>Pezizomycotina</taxon>
        <taxon>Lecanoromycetes</taxon>
        <taxon>OSLEUM clade</taxon>
        <taxon>Ostropomycetidae</taxon>
        <taxon>Ostropales</taxon>
        <taxon>Graphidaceae</taxon>
        <taxon>Gomphilloideae</taxon>
        <taxon>Gomphillus</taxon>
    </lineage>
</organism>
<feature type="region of interest" description="Disordered" evidence="1">
    <location>
        <begin position="1"/>
        <end position="31"/>
    </location>
</feature>
<gene>
    <name evidence="3" type="ORF">GOMPHAMPRED_004034</name>
</gene>
<name>A0A8H3FHE1_9LECA</name>
<sequence length="196" mass="21357">MPPKGSKTKDSASAEKKKRQSKLAKEHGITASEENEIREAFCLFSTSSHPDLATSKEGVMLSSKVYRALTALGVKPDSKEQFAALMDAADPDRSGYVTYEHFVGIAALKLLQRTTEQATLEAASAFKLFTGGAEILTLEHLRGIAKDLKMTVDEDLLKEMILEANEGIGLEHGVTFEQFQGAMARTGMFADLKLSE</sequence>
<dbReference type="PROSITE" id="PS50222">
    <property type="entry name" value="EF_HAND_2"/>
    <property type="match status" value="1"/>
</dbReference>
<dbReference type="GO" id="GO:0005509">
    <property type="term" value="F:calcium ion binding"/>
    <property type="evidence" value="ECO:0007669"/>
    <property type="project" value="InterPro"/>
</dbReference>